<dbReference type="PANTHER" id="PTHR44688">
    <property type="entry name" value="DNA-BINDING TRANSCRIPTIONAL ACTIVATOR DEVR_DOSR"/>
    <property type="match status" value="1"/>
</dbReference>
<dbReference type="PRINTS" id="PR00038">
    <property type="entry name" value="HTHLUXR"/>
</dbReference>
<dbReference type="InterPro" id="IPR016032">
    <property type="entry name" value="Sig_transdc_resp-reg_C-effctor"/>
</dbReference>
<dbReference type="SUPFAM" id="SSF46894">
    <property type="entry name" value="C-terminal effector domain of the bipartite response regulators"/>
    <property type="match status" value="1"/>
</dbReference>
<name>A0A4V2ETK1_9PSEU</name>
<evidence type="ECO:0000259" key="4">
    <source>
        <dbReference type="PROSITE" id="PS50043"/>
    </source>
</evidence>
<dbReference type="CDD" id="cd06170">
    <property type="entry name" value="LuxR_C_like"/>
    <property type="match status" value="1"/>
</dbReference>
<dbReference type="RefSeq" id="WP_165401331.1">
    <property type="nucleotide sequence ID" value="NZ_SGWQ01000003.1"/>
</dbReference>
<keyword evidence="3" id="KW-0804">Transcription</keyword>
<gene>
    <name evidence="5" type="ORF">EV193_103676</name>
</gene>
<keyword evidence="2" id="KW-0238">DNA-binding</keyword>
<dbReference type="PANTHER" id="PTHR44688:SF16">
    <property type="entry name" value="DNA-BINDING TRANSCRIPTIONAL ACTIVATOR DEVR_DOSR"/>
    <property type="match status" value="1"/>
</dbReference>
<dbReference type="InterPro" id="IPR000792">
    <property type="entry name" value="Tscrpt_reg_LuxR_C"/>
</dbReference>
<keyword evidence="6" id="KW-1185">Reference proteome</keyword>
<evidence type="ECO:0000256" key="3">
    <source>
        <dbReference type="ARBA" id="ARBA00023163"/>
    </source>
</evidence>
<dbReference type="EMBL" id="SGWQ01000003">
    <property type="protein sequence ID" value="RZS41353.1"/>
    <property type="molecule type" value="Genomic_DNA"/>
</dbReference>
<sequence>MRAWLAVARGDWHEAQTYLSRLSTAEPGNEVFPVMLGAAGGAIRMLLEKGELAAACTRADRGVDALVRKGGWAWAGELVPYAVEAYCGADRVDEAARLTDRLAEAVTELDAPLAAAALLGCRAKLARHSGEDATPLFDQARQLHARLGFRYRAAQLAEQAAVCRWDEDHAGASTTIGTLADQFEHIGAVRDAARCRHRLRQHGIRKPSARNGRGYGEQMSPREREVARLVMAGHTNQEIADILFLSRRTVEEHVGNVLRKNNVRSRRQLLIEQK</sequence>
<comment type="caution">
    <text evidence="5">The sequence shown here is derived from an EMBL/GenBank/DDBJ whole genome shotgun (WGS) entry which is preliminary data.</text>
</comment>
<accession>A0A4V2ETK1</accession>
<keyword evidence="1" id="KW-0805">Transcription regulation</keyword>
<dbReference type="Gene3D" id="1.10.10.10">
    <property type="entry name" value="Winged helix-like DNA-binding domain superfamily/Winged helix DNA-binding domain"/>
    <property type="match status" value="1"/>
</dbReference>
<evidence type="ECO:0000313" key="5">
    <source>
        <dbReference type="EMBL" id="RZS41353.1"/>
    </source>
</evidence>
<dbReference type="Proteomes" id="UP000294257">
    <property type="component" value="Unassembled WGS sequence"/>
</dbReference>
<proteinExistence type="predicted"/>
<dbReference type="PROSITE" id="PS50043">
    <property type="entry name" value="HTH_LUXR_2"/>
    <property type="match status" value="1"/>
</dbReference>
<organism evidence="5 6">
    <name type="scientific">Herbihabitans rhizosphaerae</name>
    <dbReference type="NCBI Taxonomy" id="1872711"/>
    <lineage>
        <taxon>Bacteria</taxon>
        <taxon>Bacillati</taxon>
        <taxon>Actinomycetota</taxon>
        <taxon>Actinomycetes</taxon>
        <taxon>Pseudonocardiales</taxon>
        <taxon>Pseudonocardiaceae</taxon>
        <taxon>Herbihabitans</taxon>
    </lineage>
</organism>
<dbReference type="InterPro" id="IPR036388">
    <property type="entry name" value="WH-like_DNA-bd_sf"/>
</dbReference>
<evidence type="ECO:0000256" key="2">
    <source>
        <dbReference type="ARBA" id="ARBA00023125"/>
    </source>
</evidence>
<evidence type="ECO:0000313" key="6">
    <source>
        <dbReference type="Proteomes" id="UP000294257"/>
    </source>
</evidence>
<dbReference type="Pfam" id="PF00196">
    <property type="entry name" value="GerE"/>
    <property type="match status" value="1"/>
</dbReference>
<dbReference type="GO" id="GO:0006355">
    <property type="term" value="P:regulation of DNA-templated transcription"/>
    <property type="evidence" value="ECO:0007669"/>
    <property type="project" value="InterPro"/>
</dbReference>
<feature type="domain" description="HTH luxR-type" evidence="4">
    <location>
        <begin position="212"/>
        <end position="274"/>
    </location>
</feature>
<dbReference type="AlphaFoldDB" id="A0A4V2ETK1"/>
<protein>
    <submittedName>
        <fullName evidence="5">Regulatory LuxR family protein</fullName>
    </submittedName>
</protein>
<dbReference type="SMART" id="SM00421">
    <property type="entry name" value="HTH_LUXR"/>
    <property type="match status" value="1"/>
</dbReference>
<evidence type="ECO:0000256" key="1">
    <source>
        <dbReference type="ARBA" id="ARBA00023015"/>
    </source>
</evidence>
<dbReference type="PROSITE" id="PS00622">
    <property type="entry name" value="HTH_LUXR_1"/>
    <property type="match status" value="1"/>
</dbReference>
<reference evidence="5 6" key="1">
    <citation type="submission" date="2019-02" db="EMBL/GenBank/DDBJ databases">
        <title>Genomic Encyclopedia of Type Strains, Phase IV (KMG-IV): sequencing the most valuable type-strain genomes for metagenomic binning, comparative biology and taxonomic classification.</title>
        <authorList>
            <person name="Goeker M."/>
        </authorList>
    </citation>
    <scope>NUCLEOTIDE SEQUENCE [LARGE SCALE GENOMIC DNA]</scope>
    <source>
        <strain evidence="5 6">DSM 101727</strain>
    </source>
</reference>
<dbReference type="GO" id="GO:0003677">
    <property type="term" value="F:DNA binding"/>
    <property type="evidence" value="ECO:0007669"/>
    <property type="project" value="UniProtKB-KW"/>
</dbReference>